<name>A0AAN9LR71_CANGL</name>
<dbReference type="EMBL" id="JAYMYQ010000004">
    <property type="protein sequence ID" value="KAK7340795.1"/>
    <property type="molecule type" value="Genomic_DNA"/>
</dbReference>
<feature type="region of interest" description="Disordered" evidence="1">
    <location>
        <begin position="1"/>
        <end position="29"/>
    </location>
</feature>
<dbReference type="Proteomes" id="UP001367508">
    <property type="component" value="Unassembled WGS sequence"/>
</dbReference>
<gene>
    <name evidence="2" type="ORF">VNO77_21508</name>
</gene>
<evidence type="ECO:0000256" key="1">
    <source>
        <dbReference type="SAM" id="MobiDB-lite"/>
    </source>
</evidence>
<sequence length="100" mass="10922">MRVCIGGRESGPQPRRRNGGKLSFGPQTIPSSQKQLFMTRSCVAREATEAIKQSLLVGLGFGLGPELSEVKLMQMVVVVLGTWIPRSSIDVKVMLNNTYS</sequence>
<proteinExistence type="predicted"/>
<dbReference type="AlphaFoldDB" id="A0AAN9LR71"/>
<evidence type="ECO:0000313" key="2">
    <source>
        <dbReference type="EMBL" id="KAK7340795.1"/>
    </source>
</evidence>
<protein>
    <submittedName>
        <fullName evidence="2">Uncharacterized protein</fullName>
    </submittedName>
</protein>
<keyword evidence="3" id="KW-1185">Reference proteome</keyword>
<organism evidence="2 3">
    <name type="scientific">Canavalia gladiata</name>
    <name type="common">Sword bean</name>
    <name type="synonym">Dolichos gladiatus</name>
    <dbReference type="NCBI Taxonomy" id="3824"/>
    <lineage>
        <taxon>Eukaryota</taxon>
        <taxon>Viridiplantae</taxon>
        <taxon>Streptophyta</taxon>
        <taxon>Embryophyta</taxon>
        <taxon>Tracheophyta</taxon>
        <taxon>Spermatophyta</taxon>
        <taxon>Magnoliopsida</taxon>
        <taxon>eudicotyledons</taxon>
        <taxon>Gunneridae</taxon>
        <taxon>Pentapetalae</taxon>
        <taxon>rosids</taxon>
        <taxon>fabids</taxon>
        <taxon>Fabales</taxon>
        <taxon>Fabaceae</taxon>
        <taxon>Papilionoideae</taxon>
        <taxon>50 kb inversion clade</taxon>
        <taxon>NPAAA clade</taxon>
        <taxon>indigoferoid/millettioid clade</taxon>
        <taxon>Phaseoleae</taxon>
        <taxon>Canavalia</taxon>
    </lineage>
</organism>
<accession>A0AAN9LR71</accession>
<comment type="caution">
    <text evidence="2">The sequence shown here is derived from an EMBL/GenBank/DDBJ whole genome shotgun (WGS) entry which is preliminary data.</text>
</comment>
<reference evidence="2 3" key="1">
    <citation type="submission" date="2024-01" db="EMBL/GenBank/DDBJ databases">
        <title>The genomes of 5 underutilized Papilionoideae crops provide insights into root nodulation and disease resistanc.</title>
        <authorList>
            <person name="Jiang F."/>
        </authorList>
    </citation>
    <scope>NUCLEOTIDE SEQUENCE [LARGE SCALE GENOMIC DNA]</scope>
    <source>
        <strain evidence="2">LVBAO_FW01</strain>
        <tissue evidence="2">Leaves</tissue>
    </source>
</reference>
<evidence type="ECO:0000313" key="3">
    <source>
        <dbReference type="Proteomes" id="UP001367508"/>
    </source>
</evidence>